<sequence>MRLLPGLDPCNHNEEVNHLARELTCHATDMAPRRVSGDTGYYTSRGELYVLDRIKDIIRCMDQQVAPAELEELLQEHPDVIQAAVAGVPHPEYLEAPRAFIVLERRPGREEEKDAHKEALLNYIKGLVAPHKQLHGGIEFVDVIPQTETGKPHRRQLRDEYLQREGAKITP</sequence>
<accession>A0A9J6E9I5</accession>
<reference evidence="3" key="1">
    <citation type="journal article" date="2020" name="Cell">
        <title>Large-Scale Comparative Analyses of Tick Genomes Elucidate Their Genetic Diversity and Vector Capacities.</title>
        <authorList>
            <consortium name="Tick Genome and Microbiome Consortium (TIGMIC)"/>
            <person name="Jia N."/>
            <person name="Wang J."/>
            <person name="Shi W."/>
            <person name="Du L."/>
            <person name="Sun Y."/>
            <person name="Zhan W."/>
            <person name="Jiang J.F."/>
            <person name="Wang Q."/>
            <person name="Zhang B."/>
            <person name="Ji P."/>
            <person name="Bell-Sakyi L."/>
            <person name="Cui X.M."/>
            <person name="Yuan T.T."/>
            <person name="Jiang B.G."/>
            <person name="Yang W.F."/>
            <person name="Lam T.T."/>
            <person name="Chang Q.C."/>
            <person name="Ding S.J."/>
            <person name="Wang X.J."/>
            <person name="Zhu J.G."/>
            <person name="Ruan X.D."/>
            <person name="Zhao L."/>
            <person name="Wei J.T."/>
            <person name="Ye R.Z."/>
            <person name="Que T.C."/>
            <person name="Du C.H."/>
            <person name="Zhou Y.H."/>
            <person name="Cheng J.X."/>
            <person name="Dai P.F."/>
            <person name="Guo W.B."/>
            <person name="Han X.H."/>
            <person name="Huang E.J."/>
            <person name="Li L.F."/>
            <person name="Wei W."/>
            <person name="Gao Y.C."/>
            <person name="Liu J.Z."/>
            <person name="Shao H.Z."/>
            <person name="Wang X."/>
            <person name="Wang C.C."/>
            <person name="Yang T.C."/>
            <person name="Huo Q.B."/>
            <person name="Li W."/>
            <person name="Chen H.Y."/>
            <person name="Chen S.E."/>
            <person name="Zhou L.G."/>
            <person name="Ni X.B."/>
            <person name="Tian J.H."/>
            <person name="Sheng Y."/>
            <person name="Liu T."/>
            <person name="Pan Y.S."/>
            <person name="Xia L.Y."/>
            <person name="Li J."/>
            <person name="Zhao F."/>
            <person name="Cao W.C."/>
        </authorList>
    </citation>
    <scope>NUCLEOTIDE SEQUENCE</scope>
    <source>
        <strain evidence="3">Rmic-2018</strain>
    </source>
</reference>
<proteinExistence type="predicted"/>
<dbReference type="InterPro" id="IPR025110">
    <property type="entry name" value="AMP-bd_C"/>
</dbReference>
<evidence type="ECO:0000313" key="3">
    <source>
        <dbReference type="EMBL" id="KAH8030749.1"/>
    </source>
</evidence>
<dbReference type="VEuPathDB" id="VectorBase:LOC119162997"/>
<keyword evidence="4" id="KW-1185">Reference proteome</keyword>
<dbReference type="Pfam" id="PF13193">
    <property type="entry name" value="AMP-binding_C"/>
    <property type="match status" value="1"/>
</dbReference>
<feature type="domain" description="AMP-binding enzyme C-terminal" evidence="2">
    <location>
        <begin position="69"/>
        <end position="151"/>
    </location>
</feature>
<dbReference type="Gene3D" id="3.30.300.30">
    <property type="match status" value="1"/>
</dbReference>
<protein>
    <recommendedName>
        <fullName evidence="2">AMP-binding enzyme C-terminal domain-containing protein</fullName>
    </recommendedName>
</protein>
<dbReference type="PANTHER" id="PTHR24096">
    <property type="entry name" value="LONG-CHAIN-FATTY-ACID--COA LIGASE"/>
    <property type="match status" value="1"/>
</dbReference>
<dbReference type="PANTHER" id="PTHR24096:SF422">
    <property type="entry name" value="BCDNA.GH02901"/>
    <property type="match status" value="1"/>
</dbReference>
<dbReference type="GO" id="GO:0016405">
    <property type="term" value="F:CoA-ligase activity"/>
    <property type="evidence" value="ECO:0007669"/>
    <property type="project" value="TreeGrafter"/>
</dbReference>
<reference evidence="3" key="2">
    <citation type="submission" date="2021-09" db="EMBL/GenBank/DDBJ databases">
        <authorList>
            <person name="Jia N."/>
            <person name="Wang J."/>
            <person name="Shi W."/>
            <person name="Du L."/>
            <person name="Sun Y."/>
            <person name="Zhan W."/>
            <person name="Jiang J."/>
            <person name="Wang Q."/>
            <person name="Zhang B."/>
            <person name="Ji P."/>
            <person name="Sakyi L.B."/>
            <person name="Cui X."/>
            <person name="Yuan T."/>
            <person name="Jiang B."/>
            <person name="Yang W."/>
            <person name="Lam T.T.-Y."/>
            <person name="Chang Q."/>
            <person name="Ding S."/>
            <person name="Wang X."/>
            <person name="Zhu J."/>
            <person name="Ruan X."/>
            <person name="Zhao L."/>
            <person name="Wei J."/>
            <person name="Que T."/>
            <person name="Du C."/>
            <person name="Cheng J."/>
            <person name="Dai P."/>
            <person name="Han X."/>
            <person name="Huang E."/>
            <person name="Gao Y."/>
            <person name="Liu J."/>
            <person name="Shao H."/>
            <person name="Ye R."/>
            <person name="Li L."/>
            <person name="Wei W."/>
            <person name="Wang X."/>
            <person name="Wang C."/>
            <person name="Huo Q."/>
            <person name="Li W."/>
            <person name="Guo W."/>
            <person name="Chen H."/>
            <person name="Chen S."/>
            <person name="Zhou L."/>
            <person name="Zhou L."/>
            <person name="Ni X."/>
            <person name="Tian J."/>
            <person name="Zhou Y."/>
            <person name="Sheng Y."/>
            <person name="Liu T."/>
            <person name="Pan Y."/>
            <person name="Xia L."/>
            <person name="Li J."/>
            <person name="Zhao F."/>
            <person name="Cao W."/>
        </authorList>
    </citation>
    <scope>NUCLEOTIDE SEQUENCE</scope>
    <source>
        <strain evidence="3">Rmic-2018</strain>
        <tissue evidence="3">Larvae</tissue>
    </source>
</reference>
<dbReference type="SUPFAM" id="SSF56801">
    <property type="entry name" value="Acetyl-CoA synthetase-like"/>
    <property type="match status" value="1"/>
</dbReference>
<feature type="compositionally biased region" description="Basic and acidic residues" evidence="1">
    <location>
        <begin position="157"/>
        <end position="171"/>
    </location>
</feature>
<dbReference type="InterPro" id="IPR045851">
    <property type="entry name" value="AMP-bd_C_sf"/>
</dbReference>
<evidence type="ECO:0000256" key="1">
    <source>
        <dbReference type="SAM" id="MobiDB-lite"/>
    </source>
</evidence>
<dbReference type="AlphaFoldDB" id="A0A9J6E9I5"/>
<dbReference type="Proteomes" id="UP000821866">
    <property type="component" value="Chromosome 3"/>
</dbReference>
<name>A0A9J6E9I5_RHIMP</name>
<organism evidence="3 4">
    <name type="scientific">Rhipicephalus microplus</name>
    <name type="common">Cattle tick</name>
    <name type="synonym">Boophilus microplus</name>
    <dbReference type="NCBI Taxonomy" id="6941"/>
    <lineage>
        <taxon>Eukaryota</taxon>
        <taxon>Metazoa</taxon>
        <taxon>Ecdysozoa</taxon>
        <taxon>Arthropoda</taxon>
        <taxon>Chelicerata</taxon>
        <taxon>Arachnida</taxon>
        <taxon>Acari</taxon>
        <taxon>Parasitiformes</taxon>
        <taxon>Ixodida</taxon>
        <taxon>Ixodoidea</taxon>
        <taxon>Ixodidae</taxon>
        <taxon>Rhipicephalinae</taxon>
        <taxon>Rhipicephalus</taxon>
        <taxon>Boophilus</taxon>
    </lineage>
</organism>
<evidence type="ECO:0000259" key="2">
    <source>
        <dbReference type="Pfam" id="PF13193"/>
    </source>
</evidence>
<comment type="caution">
    <text evidence="3">The sequence shown here is derived from an EMBL/GenBank/DDBJ whole genome shotgun (WGS) entry which is preliminary data.</text>
</comment>
<gene>
    <name evidence="3" type="ORF">HPB51_011589</name>
</gene>
<feature type="region of interest" description="Disordered" evidence="1">
    <location>
        <begin position="149"/>
        <end position="171"/>
    </location>
</feature>
<dbReference type="EMBL" id="JABSTU010000005">
    <property type="protein sequence ID" value="KAH8030749.1"/>
    <property type="molecule type" value="Genomic_DNA"/>
</dbReference>
<evidence type="ECO:0000313" key="4">
    <source>
        <dbReference type="Proteomes" id="UP000821866"/>
    </source>
</evidence>